<name>A0A921H5I7_9BACT</name>
<keyword evidence="1" id="KW-0229">DNA integration</keyword>
<organism evidence="6 7">
    <name type="scientific">Butyricimonas virosa</name>
    <dbReference type="NCBI Taxonomy" id="544645"/>
    <lineage>
        <taxon>Bacteria</taxon>
        <taxon>Pseudomonadati</taxon>
        <taxon>Bacteroidota</taxon>
        <taxon>Bacteroidia</taxon>
        <taxon>Bacteroidales</taxon>
        <taxon>Odoribacteraceae</taxon>
        <taxon>Butyricimonas</taxon>
    </lineage>
</organism>
<dbReference type="Pfam" id="PF13102">
    <property type="entry name" value="Phage_int_SAM_5"/>
    <property type="match status" value="1"/>
</dbReference>
<dbReference type="InterPro" id="IPR013762">
    <property type="entry name" value="Integrase-like_cat_sf"/>
</dbReference>
<dbReference type="InterPro" id="IPR035386">
    <property type="entry name" value="Arm-DNA-bind_5"/>
</dbReference>
<evidence type="ECO:0000313" key="7">
    <source>
        <dbReference type="Proteomes" id="UP000742098"/>
    </source>
</evidence>
<accession>A0A921H5I7</accession>
<dbReference type="GO" id="GO:0015074">
    <property type="term" value="P:DNA integration"/>
    <property type="evidence" value="ECO:0007669"/>
    <property type="project" value="UniProtKB-KW"/>
</dbReference>
<dbReference type="InterPro" id="IPR050090">
    <property type="entry name" value="Tyrosine_recombinase_XerCD"/>
</dbReference>
<evidence type="ECO:0000259" key="5">
    <source>
        <dbReference type="PROSITE" id="PS51900"/>
    </source>
</evidence>
<comment type="caution">
    <text evidence="6">The sequence shown here is derived from an EMBL/GenBank/DDBJ whole genome shotgun (WGS) entry which is preliminary data.</text>
</comment>
<dbReference type="Gene3D" id="1.10.150.130">
    <property type="match status" value="1"/>
</dbReference>
<dbReference type="Pfam" id="PF17293">
    <property type="entry name" value="Arm-DNA-bind_5"/>
    <property type="match status" value="1"/>
</dbReference>
<evidence type="ECO:0000256" key="3">
    <source>
        <dbReference type="ARBA" id="ARBA00023172"/>
    </source>
</evidence>
<dbReference type="GO" id="GO:0003677">
    <property type="term" value="F:DNA binding"/>
    <property type="evidence" value="ECO:0007669"/>
    <property type="project" value="UniProtKB-UniRule"/>
</dbReference>
<evidence type="ECO:0000313" key="6">
    <source>
        <dbReference type="EMBL" id="HJF70831.1"/>
    </source>
</evidence>
<evidence type="ECO:0000256" key="4">
    <source>
        <dbReference type="PROSITE-ProRule" id="PRU01248"/>
    </source>
</evidence>
<dbReference type="PANTHER" id="PTHR30349:SF64">
    <property type="entry name" value="PROPHAGE INTEGRASE INTD-RELATED"/>
    <property type="match status" value="1"/>
</dbReference>
<dbReference type="InterPro" id="IPR011010">
    <property type="entry name" value="DNA_brk_join_enz"/>
</dbReference>
<dbReference type="PANTHER" id="PTHR30349">
    <property type="entry name" value="PHAGE INTEGRASE-RELATED"/>
    <property type="match status" value="1"/>
</dbReference>
<reference evidence="6" key="2">
    <citation type="submission" date="2021-09" db="EMBL/GenBank/DDBJ databases">
        <authorList>
            <person name="Gilroy R."/>
        </authorList>
    </citation>
    <scope>NUCLEOTIDE SEQUENCE</scope>
    <source>
        <strain evidence="6">6966</strain>
    </source>
</reference>
<evidence type="ECO:0000256" key="2">
    <source>
        <dbReference type="ARBA" id="ARBA00023125"/>
    </source>
</evidence>
<dbReference type="GO" id="GO:0006310">
    <property type="term" value="P:DNA recombination"/>
    <property type="evidence" value="ECO:0007669"/>
    <property type="project" value="UniProtKB-KW"/>
</dbReference>
<keyword evidence="3" id="KW-0233">DNA recombination</keyword>
<feature type="domain" description="Core-binding (CB)" evidence="5">
    <location>
        <begin position="107"/>
        <end position="185"/>
    </location>
</feature>
<dbReference type="InterPro" id="IPR044068">
    <property type="entry name" value="CB"/>
</dbReference>
<reference evidence="6" key="1">
    <citation type="journal article" date="2021" name="PeerJ">
        <title>Extensive microbial diversity within the chicken gut microbiome revealed by metagenomics and culture.</title>
        <authorList>
            <person name="Gilroy R."/>
            <person name="Ravi A."/>
            <person name="Getino M."/>
            <person name="Pursley I."/>
            <person name="Horton D.L."/>
            <person name="Alikhan N.F."/>
            <person name="Baker D."/>
            <person name="Gharbi K."/>
            <person name="Hall N."/>
            <person name="Watson M."/>
            <person name="Adriaenssens E.M."/>
            <person name="Foster-Nyarko E."/>
            <person name="Jarju S."/>
            <person name="Secka A."/>
            <person name="Antonio M."/>
            <person name="Oren A."/>
            <person name="Chaudhuri R.R."/>
            <person name="La Ragione R."/>
            <person name="Hildebrand F."/>
            <person name="Pallen M.J."/>
        </authorList>
    </citation>
    <scope>NUCLEOTIDE SEQUENCE</scope>
    <source>
        <strain evidence="6">6966</strain>
    </source>
</reference>
<evidence type="ECO:0000256" key="1">
    <source>
        <dbReference type="ARBA" id="ARBA00022908"/>
    </source>
</evidence>
<dbReference type="PROSITE" id="PS51900">
    <property type="entry name" value="CB"/>
    <property type="match status" value="1"/>
</dbReference>
<dbReference type="InterPro" id="IPR025269">
    <property type="entry name" value="SAM-like_dom"/>
</dbReference>
<dbReference type="AlphaFoldDB" id="A0A921H5I7"/>
<proteinExistence type="predicted"/>
<gene>
    <name evidence="6" type="ORF">K8V05_08780</name>
</gene>
<dbReference type="EMBL" id="DYVS01000149">
    <property type="protein sequence ID" value="HJF70831.1"/>
    <property type="molecule type" value="Genomic_DNA"/>
</dbReference>
<protein>
    <submittedName>
        <fullName evidence="6">Site-specific integrase</fullName>
    </submittedName>
</protein>
<keyword evidence="2 4" id="KW-0238">DNA-binding</keyword>
<dbReference type="SUPFAM" id="SSF56349">
    <property type="entry name" value="DNA breaking-rejoining enzymes"/>
    <property type="match status" value="1"/>
</dbReference>
<dbReference type="InterPro" id="IPR010998">
    <property type="entry name" value="Integrase_recombinase_N"/>
</dbReference>
<dbReference type="Proteomes" id="UP000742098">
    <property type="component" value="Unassembled WGS sequence"/>
</dbReference>
<sequence length="399" mass="46937">MITAKIYLDTRSQKKDGSFPVKIYVSKNRKYFLVKTGLSSIIDNWDSDKFTSNEPNHRAKNVRLRDILNKVEKVIFDVEERGESYSISNERLKDIIEKKISGKLEGISFLECLDEFIDTKTKEGTIAVYTHTKSKILEFDQYATFESINKEWLIRFENWLLERDNKINTIGIHLRNIRSVFNYAIDNEYTNIYPFRKYKIKKEETAKRSLSVEELRELMNFDVEEYQERYRDMFMLMFYLMGINAVDLFNLPALKGDKIVFHRAKTNRLYEIKVEPEALKIIEKYRGQGKYMLNVLDDYKNYKDFLHRMNIGLQKIGDVERKGLGGKKHVTPKFPGISSYWSRHTWATIAASLDIPKETIAAALGHSSNSVTDIYIKFDRKKVEEANRKVIDYLLCIPK</sequence>
<dbReference type="Gene3D" id="1.10.443.10">
    <property type="entry name" value="Intergrase catalytic core"/>
    <property type="match status" value="1"/>
</dbReference>